<sequence>LFSATFQDLLGFLFEFLGSFGEDQDIHVVEDVIHEVLENGWRVGEAERHDLVLVMPEARSEGGFPFVAFFDAHKVVAGPQV</sequence>
<proteinExistence type="predicted"/>
<name>A0A0C3M1I6_9AGAM</name>
<dbReference type="EMBL" id="KN823006">
    <property type="protein sequence ID" value="KIO27582.1"/>
    <property type="molecule type" value="Genomic_DNA"/>
</dbReference>
<dbReference type="HOGENOM" id="CLU_143913_1_0_1"/>
<protein>
    <submittedName>
        <fullName evidence="1">Uncharacterized protein</fullName>
    </submittedName>
</protein>
<reference evidence="2" key="2">
    <citation type="submission" date="2015-01" db="EMBL/GenBank/DDBJ databases">
        <title>Evolutionary Origins and Diversification of the Mycorrhizal Mutualists.</title>
        <authorList>
            <consortium name="DOE Joint Genome Institute"/>
            <consortium name="Mycorrhizal Genomics Consortium"/>
            <person name="Kohler A."/>
            <person name="Kuo A."/>
            <person name="Nagy L.G."/>
            <person name="Floudas D."/>
            <person name="Copeland A."/>
            <person name="Barry K.W."/>
            <person name="Cichocki N."/>
            <person name="Veneault-Fourrey C."/>
            <person name="LaButti K."/>
            <person name="Lindquist E.A."/>
            <person name="Lipzen A."/>
            <person name="Lundell T."/>
            <person name="Morin E."/>
            <person name="Murat C."/>
            <person name="Riley R."/>
            <person name="Ohm R."/>
            <person name="Sun H."/>
            <person name="Tunlid A."/>
            <person name="Henrissat B."/>
            <person name="Grigoriev I.V."/>
            <person name="Hibbett D.S."/>
            <person name="Martin F."/>
        </authorList>
    </citation>
    <scope>NUCLEOTIDE SEQUENCE [LARGE SCALE GENOMIC DNA]</scope>
    <source>
        <strain evidence="2">MUT 4182</strain>
    </source>
</reference>
<keyword evidence="2" id="KW-1185">Reference proteome</keyword>
<gene>
    <name evidence="1" type="ORF">M407DRAFT_73040</name>
</gene>
<organism evidence="1 2">
    <name type="scientific">Tulasnella calospora MUT 4182</name>
    <dbReference type="NCBI Taxonomy" id="1051891"/>
    <lineage>
        <taxon>Eukaryota</taxon>
        <taxon>Fungi</taxon>
        <taxon>Dikarya</taxon>
        <taxon>Basidiomycota</taxon>
        <taxon>Agaricomycotina</taxon>
        <taxon>Agaricomycetes</taxon>
        <taxon>Cantharellales</taxon>
        <taxon>Tulasnellaceae</taxon>
        <taxon>Tulasnella</taxon>
    </lineage>
</organism>
<accession>A0A0C3M1I6</accession>
<evidence type="ECO:0000313" key="2">
    <source>
        <dbReference type="Proteomes" id="UP000054248"/>
    </source>
</evidence>
<dbReference type="OrthoDB" id="3044295at2759"/>
<evidence type="ECO:0000313" key="1">
    <source>
        <dbReference type="EMBL" id="KIO27582.1"/>
    </source>
</evidence>
<reference evidence="1 2" key="1">
    <citation type="submission" date="2014-04" db="EMBL/GenBank/DDBJ databases">
        <authorList>
            <consortium name="DOE Joint Genome Institute"/>
            <person name="Kuo A."/>
            <person name="Girlanda M."/>
            <person name="Perotto S."/>
            <person name="Kohler A."/>
            <person name="Nagy L.G."/>
            <person name="Floudas D."/>
            <person name="Copeland A."/>
            <person name="Barry K.W."/>
            <person name="Cichocki N."/>
            <person name="Veneault-Fourrey C."/>
            <person name="LaButti K."/>
            <person name="Lindquist E.A."/>
            <person name="Lipzen A."/>
            <person name="Lundell T."/>
            <person name="Morin E."/>
            <person name="Murat C."/>
            <person name="Sun H."/>
            <person name="Tunlid A."/>
            <person name="Henrissat B."/>
            <person name="Grigoriev I.V."/>
            <person name="Hibbett D.S."/>
            <person name="Martin F."/>
            <person name="Nordberg H.P."/>
            <person name="Cantor M.N."/>
            <person name="Hua S.X."/>
        </authorList>
    </citation>
    <scope>NUCLEOTIDE SEQUENCE [LARGE SCALE GENOMIC DNA]</scope>
    <source>
        <strain evidence="1 2">MUT 4182</strain>
    </source>
</reference>
<dbReference type="AlphaFoldDB" id="A0A0C3M1I6"/>
<dbReference type="Proteomes" id="UP000054248">
    <property type="component" value="Unassembled WGS sequence"/>
</dbReference>
<feature type="non-terminal residue" evidence="1">
    <location>
        <position position="1"/>
    </location>
</feature>